<feature type="transmembrane region" description="Helical" evidence="1">
    <location>
        <begin position="133"/>
        <end position="152"/>
    </location>
</feature>
<dbReference type="EMBL" id="JAUTDP010000007">
    <property type="protein sequence ID" value="KAK3398058.1"/>
    <property type="molecule type" value="Genomic_DNA"/>
</dbReference>
<evidence type="ECO:0000313" key="3">
    <source>
        <dbReference type="Proteomes" id="UP001281003"/>
    </source>
</evidence>
<dbReference type="AlphaFoldDB" id="A0AAE0PDQ2"/>
<reference evidence="2" key="2">
    <citation type="submission" date="2023-07" db="EMBL/GenBank/DDBJ databases">
        <authorList>
            <consortium name="Lawrence Berkeley National Laboratory"/>
            <person name="Haridas S."/>
            <person name="Hensen N."/>
            <person name="Bonometti L."/>
            <person name="Westerberg I."/>
            <person name="Brannstrom I.O."/>
            <person name="Guillou S."/>
            <person name="Cros-Aarteil S."/>
            <person name="Calhoun S."/>
            <person name="Kuo A."/>
            <person name="Mondo S."/>
            <person name="Pangilinan J."/>
            <person name="Riley R."/>
            <person name="LaButti K."/>
            <person name="Andreopoulos B."/>
            <person name="Lipzen A."/>
            <person name="Chen C."/>
            <person name="Yanf M."/>
            <person name="Daum C."/>
            <person name="Ng V."/>
            <person name="Clum A."/>
            <person name="Steindorff A."/>
            <person name="Ohm R."/>
            <person name="Martin F."/>
            <person name="Silar P."/>
            <person name="Natvig D."/>
            <person name="Lalanne C."/>
            <person name="Gautier V."/>
            <person name="Ament-velasquez S.L."/>
            <person name="Kruys A."/>
            <person name="Hutchinson M.I."/>
            <person name="Powell A.J."/>
            <person name="Barry K."/>
            <person name="Miller A.N."/>
            <person name="Grigoriev I.V."/>
            <person name="Debuchy R."/>
            <person name="Gladieux P."/>
            <person name="Thoren M.H."/>
            <person name="Johannesson H."/>
        </authorList>
    </citation>
    <scope>NUCLEOTIDE SEQUENCE</scope>
    <source>
        <strain evidence="2">FGSC 1904</strain>
    </source>
</reference>
<name>A0AAE0PDQ2_SORBR</name>
<keyword evidence="1" id="KW-0472">Membrane</keyword>
<sequence length="172" mass="19073">MMVRTCPLRQRSAKVPGQTATWSWKSDIVEICLGALCSAVIWRYTSRNDHKSVRKGFLLVDPDEGNGKGVLVSPSDGLMLWSCLVYGCCVSSFIHRRQDKDPFQLFVYLIFATCAGISGYAVGASANLMLLGYLPWALCIAMAASLLGHSLYRRWKYVAPSSGDEEKLQSIR</sequence>
<gene>
    <name evidence="2" type="ORF">B0T20DRAFT_239730</name>
</gene>
<keyword evidence="1" id="KW-1133">Transmembrane helix</keyword>
<protein>
    <submittedName>
        <fullName evidence="2">Uncharacterized protein</fullName>
    </submittedName>
</protein>
<keyword evidence="1" id="KW-0812">Transmembrane</keyword>
<accession>A0AAE0PDQ2</accession>
<proteinExistence type="predicted"/>
<dbReference type="Proteomes" id="UP001281003">
    <property type="component" value="Unassembled WGS sequence"/>
</dbReference>
<comment type="caution">
    <text evidence="2">The sequence shown here is derived from an EMBL/GenBank/DDBJ whole genome shotgun (WGS) entry which is preliminary data.</text>
</comment>
<keyword evidence="3" id="KW-1185">Reference proteome</keyword>
<evidence type="ECO:0000256" key="1">
    <source>
        <dbReference type="SAM" id="Phobius"/>
    </source>
</evidence>
<reference evidence="2" key="1">
    <citation type="journal article" date="2023" name="Mol. Phylogenet. Evol.">
        <title>Genome-scale phylogeny and comparative genomics of the fungal order Sordariales.</title>
        <authorList>
            <person name="Hensen N."/>
            <person name="Bonometti L."/>
            <person name="Westerberg I."/>
            <person name="Brannstrom I.O."/>
            <person name="Guillou S."/>
            <person name="Cros-Aarteil S."/>
            <person name="Calhoun S."/>
            <person name="Haridas S."/>
            <person name="Kuo A."/>
            <person name="Mondo S."/>
            <person name="Pangilinan J."/>
            <person name="Riley R."/>
            <person name="LaButti K."/>
            <person name="Andreopoulos B."/>
            <person name="Lipzen A."/>
            <person name="Chen C."/>
            <person name="Yan M."/>
            <person name="Daum C."/>
            <person name="Ng V."/>
            <person name="Clum A."/>
            <person name="Steindorff A."/>
            <person name="Ohm R.A."/>
            <person name="Martin F."/>
            <person name="Silar P."/>
            <person name="Natvig D.O."/>
            <person name="Lalanne C."/>
            <person name="Gautier V."/>
            <person name="Ament-Velasquez S.L."/>
            <person name="Kruys A."/>
            <person name="Hutchinson M.I."/>
            <person name="Powell A.J."/>
            <person name="Barry K."/>
            <person name="Miller A.N."/>
            <person name="Grigoriev I.V."/>
            <person name="Debuchy R."/>
            <person name="Gladieux P."/>
            <person name="Hiltunen Thoren M."/>
            <person name="Johannesson H."/>
        </authorList>
    </citation>
    <scope>NUCLEOTIDE SEQUENCE</scope>
    <source>
        <strain evidence="2">FGSC 1904</strain>
    </source>
</reference>
<organism evidence="2 3">
    <name type="scientific">Sordaria brevicollis</name>
    <dbReference type="NCBI Taxonomy" id="83679"/>
    <lineage>
        <taxon>Eukaryota</taxon>
        <taxon>Fungi</taxon>
        <taxon>Dikarya</taxon>
        <taxon>Ascomycota</taxon>
        <taxon>Pezizomycotina</taxon>
        <taxon>Sordariomycetes</taxon>
        <taxon>Sordariomycetidae</taxon>
        <taxon>Sordariales</taxon>
        <taxon>Sordariaceae</taxon>
        <taxon>Sordaria</taxon>
    </lineage>
</organism>
<feature type="transmembrane region" description="Helical" evidence="1">
    <location>
        <begin position="106"/>
        <end position="127"/>
    </location>
</feature>
<evidence type="ECO:0000313" key="2">
    <source>
        <dbReference type="EMBL" id="KAK3398058.1"/>
    </source>
</evidence>